<keyword evidence="2" id="KW-0805">Transcription regulation</keyword>
<dbReference type="AlphaFoldDB" id="A0A3L0W362"/>
<dbReference type="Gene3D" id="3.40.190.10">
    <property type="entry name" value="Periplasmic binding protein-like II"/>
    <property type="match status" value="2"/>
</dbReference>
<gene>
    <name evidence="6" type="ORF">D9F05_20370</name>
</gene>
<evidence type="ECO:0000256" key="1">
    <source>
        <dbReference type="ARBA" id="ARBA00009437"/>
    </source>
</evidence>
<keyword evidence="3" id="KW-0238">DNA-binding</keyword>
<dbReference type="CDD" id="cd08417">
    <property type="entry name" value="PBP2_Nitroaromatics_like"/>
    <property type="match status" value="1"/>
</dbReference>
<protein>
    <submittedName>
        <fullName evidence="6">LysR family transcriptional regulator</fullName>
    </submittedName>
</protein>
<dbReference type="PANTHER" id="PTHR30118:SF15">
    <property type="entry name" value="TRANSCRIPTIONAL REGULATORY PROTEIN"/>
    <property type="match status" value="1"/>
</dbReference>
<evidence type="ECO:0000256" key="2">
    <source>
        <dbReference type="ARBA" id="ARBA00023015"/>
    </source>
</evidence>
<dbReference type="Gene3D" id="1.10.10.10">
    <property type="entry name" value="Winged helix-like DNA-binding domain superfamily/Winged helix DNA-binding domain"/>
    <property type="match status" value="1"/>
</dbReference>
<comment type="caution">
    <text evidence="6">The sequence shown here is derived from an EMBL/GenBank/DDBJ whole genome shotgun (WGS) entry which is preliminary data.</text>
</comment>
<dbReference type="PROSITE" id="PS50931">
    <property type="entry name" value="HTH_LYSR"/>
    <property type="match status" value="1"/>
</dbReference>
<sequence>MELPLSRLDLNLLTVFDMLMQERNVTRAAERLHLSQSTVSHALGRLRQALDDPLFVMSRREMMPTERAKTLAGPVRQALAMLEQGLRQAEGFDPASARRIFRIATPGSVEHGLVPALVEQLHRQAPHCRLEVCELADSDYERELEKGELDLVIGFADANHFSPRLWREPWFNNPLVCLSPLGSELPEVLGPAELVSRPHIHTSSWGHSQAMVDLWLARFGVERELGVRLPSFMAVPPLMATGRYLVVVPEMIGRHFCRYYPLRLHQLNPDIPIVYLMAGHPLTAHDQAIGWFKGLLHRLAFERYGADALGSVAQRSADQSSPAK</sequence>
<evidence type="ECO:0000313" key="6">
    <source>
        <dbReference type="EMBL" id="MHO06670.1"/>
    </source>
</evidence>
<dbReference type="SUPFAM" id="SSF53850">
    <property type="entry name" value="Periplasmic binding protein-like II"/>
    <property type="match status" value="1"/>
</dbReference>
<dbReference type="PRINTS" id="PR00039">
    <property type="entry name" value="HTHLYSR"/>
</dbReference>
<organism evidence="6">
    <name type="scientific">Escherichia coli</name>
    <dbReference type="NCBI Taxonomy" id="562"/>
    <lineage>
        <taxon>Bacteria</taxon>
        <taxon>Pseudomonadati</taxon>
        <taxon>Pseudomonadota</taxon>
        <taxon>Gammaproteobacteria</taxon>
        <taxon>Enterobacterales</taxon>
        <taxon>Enterobacteriaceae</taxon>
        <taxon>Escherichia</taxon>
    </lineage>
</organism>
<evidence type="ECO:0000256" key="4">
    <source>
        <dbReference type="ARBA" id="ARBA00023163"/>
    </source>
</evidence>
<proteinExistence type="inferred from homology"/>
<dbReference type="InterPro" id="IPR000847">
    <property type="entry name" value="LysR_HTH_N"/>
</dbReference>
<reference evidence="6" key="1">
    <citation type="submission" date="2018-10" db="EMBL/GenBank/DDBJ databases">
        <authorList>
            <consortium name="NARMS: The National Antimicrobial Resistance Monitoring System"/>
        </authorList>
    </citation>
    <scope>NUCLEOTIDE SEQUENCE [LARGE SCALE GENOMIC DNA]</scope>
    <source>
        <strain evidence="6">CVM N17EC0388</strain>
    </source>
</reference>
<accession>A0A3L0W362</accession>
<dbReference type="InterPro" id="IPR050389">
    <property type="entry name" value="LysR-type_TF"/>
</dbReference>
<dbReference type="Pfam" id="PF00126">
    <property type="entry name" value="HTH_1"/>
    <property type="match status" value="1"/>
</dbReference>
<dbReference type="Pfam" id="PF03466">
    <property type="entry name" value="LysR_substrate"/>
    <property type="match status" value="1"/>
</dbReference>
<evidence type="ECO:0000256" key="3">
    <source>
        <dbReference type="ARBA" id="ARBA00023125"/>
    </source>
</evidence>
<dbReference type="InterPro" id="IPR037402">
    <property type="entry name" value="YidZ_PBP2"/>
</dbReference>
<feature type="domain" description="HTH lysR-type" evidence="5">
    <location>
        <begin position="8"/>
        <end position="65"/>
    </location>
</feature>
<keyword evidence="4" id="KW-0804">Transcription</keyword>
<dbReference type="GO" id="GO:0003700">
    <property type="term" value="F:DNA-binding transcription factor activity"/>
    <property type="evidence" value="ECO:0007669"/>
    <property type="project" value="InterPro"/>
</dbReference>
<dbReference type="InterPro" id="IPR036388">
    <property type="entry name" value="WH-like_DNA-bd_sf"/>
</dbReference>
<dbReference type="InterPro" id="IPR036390">
    <property type="entry name" value="WH_DNA-bd_sf"/>
</dbReference>
<dbReference type="InterPro" id="IPR005119">
    <property type="entry name" value="LysR_subst-bd"/>
</dbReference>
<dbReference type="SUPFAM" id="SSF46785">
    <property type="entry name" value="Winged helix' DNA-binding domain"/>
    <property type="match status" value="1"/>
</dbReference>
<name>A0A3L0W362_ECOLX</name>
<dbReference type="EMBL" id="RNRV01000049">
    <property type="protein sequence ID" value="MHO06670.1"/>
    <property type="molecule type" value="Genomic_DNA"/>
</dbReference>
<evidence type="ECO:0000259" key="5">
    <source>
        <dbReference type="PROSITE" id="PS50931"/>
    </source>
</evidence>
<comment type="similarity">
    <text evidence="1">Belongs to the LysR transcriptional regulatory family.</text>
</comment>
<dbReference type="GO" id="GO:0003677">
    <property type="term" value="F:DNA binding"/>
    <property type="evidence" value="ECO:0007669"/>
    <property type="project" value="UniProtKB-KW"/>
</dbReference>
<dbReference type="PANTHER" id="PTHR30118">
    <property type="entry name" value="HTH-TYPE TRANSCRIPTIONAL REGULATOR LEUO-RELATED"/>
    <property type="match status" value="1"/>
</dbReference>